<name>A0A1M4RZZ4_9ACTO</name>
<evidence type="ECO:0000313" key="3">
    <source>
        <dbReference type="Proteomes" id="UP000184291"/>
    </source>
</evidence>
<dbReference type="STRING" id="1892869.ACGLYG10_1686"/>
<dbReference type="Gene3D" id="3.40.50.300">
    <property type="entry name" value="P-loop containing nucleotide triphosphate hydrolases"/>
    <property type="match status" value="1"/>
</dbReference>
<dbReference type="GO" id="GO:0005524">
    <property type="term" value="F:ATP binding"/>
    <property type="evidence" value="ECO:0007669"/>
    <property type="project" value="InterPro"/>
</dbReference>
<dbReference type="InterPro" id="IPR003959">
    <property type="entry name" value="ATPase_AAA_core"/>
</dbReference>
<keyword evidence="3" id="KW-1185">Reference proteome</keyword>
<evidence type="ECO:0000259" key="1">
    <source>
        <dbReference type="Pfam" id="PF13304"/>
    </source>
</evidence>
<dbReference type="Proteomes" id="UP000184291">
    <property type="component" value="Unassembled WGS sequence"/>
</dbReference>
<dbReference type="InterPro" id="IPR027417">
    <property type="entry name" value="P-loop_NTPase"/>
</dbReference>
<dbReference type="OrthoDB" id="9809324at2"/>
<accession>A0A1M4RZZ4</accession>
<gene>
    <name evidence="2" type="ORF">ACGLYG10_1686</name>
</gene>
<evidence type="ECO:0000313" key="2">
    <source>
        <dbReference type="EMBL" id="SHE25470.1"/>
    </source>
</evidence>
<dbReference type="PANTHER" id="PTHR40396">
    <property type="entry name" value="ATPASE-LIKE PROTEIN"/>
    <property type="match status" value="1"/>
</dbReference>
<proteinExistence type="predicted"/>
<protein>
    <submittedName>
        <fullName evidence="2">Atpase aaa-type core</fullName>
    </submittedName>
</protein>
<dbReference type="EMBL" id="FQTT01000010">
    <property type="protein sequence ID" value="SHE25470.1"/>
    <property type="molecule type" value="Genomic_DNA"/>
</dbReference>
<dbReference type="GO" id="GO:0016887">
    <property type="term" value="F:ATP hydrolysis activity"/>
    <property type="evidence" value="ECO:0007669"/>
    <property type="project" value="InterPro"/>
</dbReference>
<feature type="domain" description="ATPase AAA-type core" evidence="1">
    <location>
        <begin position="271"/>
        <end position="365"/>
    </location>
</feature>
<feature type="domain" description="ATPase AAA-type core" evidence="1">
    <location>
        <begin position="44"/>
        <end position="134"/>
    </location>
</feature>
<dbReference type="AlphaFoldDB" id="A0A1M4RZZ4"/>
<dbReference type="SUPFAM" id="SSF52540">
    <property type="entry name" value="P-loop containing nucleoside triphosphate hydrolases"/>
    <property type="match status" value="1"/>
</dbReference>
<dbReference type="CDD" id="cd00267">
    <property type="entry name" value="ABC_ATPase"/>
    <property type="match status" value="1"/>
</dbReference>
<organism evidence="2 3">
    <name type="scientific">Actinomyces glycerinitolerans</name>
    <dbReference type="NCBI Taxonomy" id="1892869"/>
    <lineage>
        <taxon>Bacteria</taxon>
        <taxon>Bacillati</taxon>
        <taxon>Actinomycetota</taxon>
        <taxon>Actinomycetes</taxon>
        <taxon>Actinomycetales</taxon>
        <taxon>Actinomycetaceae</taxon>
        <taxon>Actinomyces</taxon>
    </lineage>
</organism>
<dbReference type="PANTHER" id="PTHR40396:SF1">
    <property type="entry name" value="ATPASE AAA-TYPE CORE DOMAIN-CONTAINING PROTEIN"/>
    <property type="match status" value="1"/>
</dbReference>
<reference evidence="3" key="1">
    <citation type="submission" date="2016-09" db="EMBL/GenBank/DDBJ databases">
        <authorList>
            <person name="Strepis N."/>
        </authorList>
    </citation>
    <scope>NUCLEOTIDE SEQUENCE [LARGE SCALE GENOMIC DNA]</scope>
</reference>
<sequence length="438" mass="47447">MLLDIATSNFRVFASEAGLSFVNPSLKTQTPKPPQTWESSTYRVAAVYGANASGKSTLLDALQTLAHAVANPGHTLYAPHAQASADLPTTYDVNFTRTGIRYHYTVEAMPWGIRSEVLHAYPKGTSRLLFQRTQQSADTPIEVKSGPSLTGPTAEVKRLLTATDLLLAVASRYQHKTLAPVSQGLRAGTSIASVNRSDQSTEDWVQWIISRLIENPKRWQGIVKALAHMADLGISDVRVQEEQIPPEVLERMRALLAVGSDDLSTQIPDDALPSVVRLLVFTHSDNEGRTFDLGLGAQSTGTLTWLTTAGPAVNAIARGDLLVVDELDASLHPTLAAAMVRMFKDPDINTTGAQILFSTHDTSLLGNAPSKVLAPGEVWFCEKHGTSSEVFSLADFDTRASNNEQKRYLTGRFGALPDVDFSRVMEAIDIARAPQTAG</sequence>
<dbReference type="RefSeq" id="WP_073330348.1">
    <property type="nucleotide sequence ID" value="NZ_FQTT01000010.1"/>
</dbReference>
<dbReference type="Pfam" id="PF13304">
    <property type="entry name" value="AAA_21"/>
    <property type="match status" value="2"/>
</dbReference>